<feature type="transmembrane region" description="Helical" evidence="7">
    <location>
        <begin position="522"/>
        <end position="543"/>
    </location>
</feature>
<keyword evidence="4 7" id="KW-1133">Transmembrane helix</keyword>
<feature type="compositionally biased region" description="Low complexity" evidence="6">
    <location>
        <begin position="550"/>
        <end position="568"/>
    </location>
</feature>
<keyword evidence="9" id="KW-1185">Reference proteome</keyword>
<feature type="transmembrane region" description="Helical" evidence="7">
    <location>
        <begin position="26"/>
        <end position="46"/>
    </location>
</feature>
<dbReference type="GO" id="GO:0016020">
    <property type="term" value="C:membrane"/>
    <property type="evidence" value="ECO:0007669"/>
    <property type="project" value="UniProtKB-SubCell"/>
</dbReference>
<evidence type="ECO:0000256" key="7">
    <source>
        <dbReference type="SAM" id="Phobius"/>
    </source>
</evidence>
<evidence type="ECO:0000256" key="1">
    <source>
        <dbReference type="ARBA" id="ARBA00004141"/>
    </source>
</evidence>
<accession>A0AAX6IFS8</accession>
<evidence type="ECO:0000313" key="9">
    <source>
        <dbReference type="Proteomes" id="UP001140949"/>
    </source>
</evidence>
<dbReference type="PANTHER" id="PTHR11654">
    <property type="entry name" value="OLIGOPEPTIDE TRANSPORTER-RELATED"/>
    <property type="match status" value="1"/>
</dbReference>
<reference evidence="8" key="2">
    <citation type="submission" date="2023-04" db="EMBL/GenBank/DDBJ databases">
        <authorList>
            <person name="Bruccoleri R.E."/>
            <person name="Oakeley E.J."/>
            <person name="Faust A.-M."/>
            <person name="Dessus-Babus S."/>
            <person name="Altorfer M."/>
            <person name="Burckhardt D."/>
            <person name="Oertli M."/>
            <person name="Naumann U."/>
            <person name="Petersen F."/>
            <person name="Wong J."/>
        </authorList>
    </citation>
    <scope>NUCLEOTIDE SEQUENCE</scope>
    <source>
        <strain evidence="8">GSM-AAB239-AS_SAM_17_03QT</strain>
        <tissue evidence="8">Leaf</tissue>
    </source>
</reference>
<feature type="transmembrane region" description="Helical" evidence="7">
    <location>
        <begin position="442"/>
        <end position="468"/>
    </location>
</feature>
<dbReference type="Pfam" id="PF00854">
    <property type="entry name" value="PTR2"/>
    <property type="match status" value="1"/>
</dbReference>
<feature type="transmembrane region" description="Helical" evidence="7">
    <location>
        <begin position="93"/>
        <end position="117"/>
    </location>
</feature>
<dbReference type="InterPro" id="IPR036259">
    <property type="entry name" value="MFS_trans_sf"/>
</dbReference>
<evidence type="ECO:0000256" key="3">
    <source>
        <dbReference type="ARBA" id="ARBA00022692"/>
    </source>
</evidence>
<dbReference type="PROSITE" id="PS01022">
    <property type="entry name" value="PTR2_1"/>
    <property type="match status" value="1"/>
</dbReference>
<keyword evidence="5 7" id="KW-0472">Membrane</keyword>
<keyword evidence="3 7" id="KW-0812">Transmembrane</keyword>
<comment type="similarity">
    <text evidence="2">Belongs to the major facilitator superfamily. Proton-dependent oligopeptide transporter (POT/PTR) (TC 2.A.17) family.</text>
</comment>
<feature type="transmembrane region" description="Helical" evidence="7">
    <location>
        <begin position="177"/>
        <end position="199"/>
    </location>
</feature>
<gene>
    <name evidence="8" type="ORF">M6B38_256435</name>
</gene>
<sequence length="568" mass="60902">MDAKAGENPPVVDVGESQSARKQGGWITFPFLAGTMLGLGLSLSGATNNMIVYLIKEYNVKNVDAAQIYNIVNGCTTLAPVAGAIISDAFFGCFPVVAFSTFVNFLALIVFTLTASIRSLRPAAPCTPDACEPPSALHFAILYSAVALLSVGTGGTRFNTMAMGADQFDEIKDQEAFFNWYLVALYVSSVLGYTVIVYVQDSVSWGLGFGLCAAGGAASVALLMAGRRFYRRREAKGSPFTGLARVVVASVRKRKAETREGGAVEYYHGISSQGGPPRDLTPGFRCLNRGAMISEGDIEADGSVSKQWNLCTVEQVEDLKTLLRVAPLWTSSVFLSISIGAQGSLTVLQALTMDRTVGHGFTVPAGSINVSSQITVAVFLPLLDRILIPAFRSLTGRALTPLQKLGLGHVLNTTAMAASALVEQRRRARVATGNQDWIVPMSVLWLLLPVAVTGLGEAMHFPGLLSFFYQEFPESLRSTATGVVALLLAIGYYTSTAVISLVRRLSNWLPDNINASRLDKVYWMLATVGAVNFGYFVLCSALYKYNNRDSSSTSTTTETPATETNDSS</sequence>
<comment type="caution">
    <text evidence="8">The sequence shown here is derived from an EMBL/GenBank/DDBJ whole genome shotgun (WGS) entry which is preliminary data.</text>
</comment>
<dbReference type="GO" id="GO:0022857">
    <property type="term" value="F:transmembrane transporter activity"/>
    <property type="evidence" value="ECO:0007669"/>
    <property type="project" value="InterPro"/>
</dbReference>
<evidence type="ECO:0000256" key="2">
    <source>
        <dbReference type="ARBA" id="ARBA00005982"/>
    </source>
</evidence>
<proteinExistence type="inferred from homology"/>
<feature type="transmembrane region" description="Helical" evidence="7">
    <location>
        <begin position="480"/>
        <end position="502"/>
    </location>
</feature>
<feature type="transmembrane region" description="Helical" evidence="7">
    <location>
        <begin position="205"/>
        <end position="226"/>
    </location>
</feature>
<dbReference type="GO" id="GO:0006857">
    <property type="term" value="P:oligopeptide transport"/>
    <property type="evidence" value="ECO:0007669"/>
    <property type="project" value="InterPro"/>
</dbReference>
<evidence type="ECO:0000256" key="5">
    <source>
        <dbReference type="ARBA" id="ARBA00023136"/>
    </source>
</evidence>
<dbReference type="CDD" id="cd17416">
    <property type="entry name" value="MFS_NPF1_2"/>
    <property type="match status" value="1"/>
</dbReference>
<name>A0AAX6IFS8_IRIPA</name>
<protein>
    <submittedName>
        <fullName evidence="8">Uncharacterized protein</fullName>
    </submittedName>
</protein>
<dbReference type="InterPro" id="IPR000109">
    <property type="entry name" value="POT_fam"/>
</dbReference>
<organism evidence="8 9">
    <name type="scientific">Iris pallida</name>
    <name type="common">Sweet iris</name>
    <dbReference type="NCBI Taxonomy" id="29817"/>
    <lineage>
        <taxon>Eukaryota</taxon>
        <taxon>Viridiplantae</taxon>
        <taxon>Streptophyta</taxon>
        <taxon>Embryophyta</taxon>
        <taxon>Tracheophyta</taxon>
        <taxon>Spermatophyta</taxon>
        <taxon>Magnoliopsida</taxon>
        <taxon>Liliopsida</taxon>
        <taxon>Asparagales</taxon>
        <taxon>Iridaceae</taxon>
        <taxon>Iridoideae</taxon>
        <taxon>Irideae</taxon>
        <taxon>Iris</taxon>
    </lineage>
</organism>
<reference evidence="8" key="1">
    <citation type="journal article" date="2023" name="GigaByte">
        <title>Genome assembly of the bearded iris, Iris pallida Lam.</title>
        <authorList>
            <person name="Bruccoleri R.E."/>
            <person name="Oakeley E.J."/>
            <person name="Faust A.M.E."/>
            <person name="Altorfer M."/>
            <person name="Dessus-Babus S."/>
            <person name="Burckhardt D."/>
            <person name="Oertli M."/>
            <person name="Naumann U."/>
            <person name="Petersen F."/>
            <person name="Wong J."/>
        </authorList>
    </citation>
    <scope>NUCLEOTIDE SEQUENCE</scope>
    <source>
        <strain evidence="8">GSM-AAB239-AS_SAM_17_03QT</strain>
    </source>
</reference>
<dbReference type="Proteomes" id="UP001140949">
    <property type="component" value="Unassembled WGS sequence"/>
</dbReference>
<evidence type="ECO:0000313" key="8">
    <source>
        <dbReference type="EMBL" id="KAJ6852079.1"/>
    </source>
</evidence>
<dbReference type="SUPFAM" id="SSF103473">
    <property type="entry name" value="MFS general substrate transporter"/>
    <property type="match status" value="1"/>
</dbReference>
<dbReference type="Gene3D" id="1.20.1250.20">
    <property type="entry name" value="MFS general substrate transporter like domains"/>
    <property type="match status" value="1"/>
</dbReference>
<feature type="region of interest" description="Disordered" evidence="6">
    <location>
        <begin position="548"/>
        <end position="568"/>
    </location>
</feature>
<feature type="transmembrane region" description="Helical" evidence="7">
    <location>
        <begin position="137"/>
        <end position="156"/>
    </location>
</feature>
<comment type="subcellular location">
    <subcellularLocation>
        <location evidence="1">Membrane</location>
        <topology evidence="1">Multi-pass membrane protein</topology>
    </subcellularLocation>
</comment>
<evidence type="ECO:0000256" key="4">
    <source>
        <dbReference type="ARBA" id="ARBA00022989"/>
    </source>
</evidence>
<evidence type="ECO:0000256" key="6">
    <source>
        <dbReference type="SAM" id="MobiDB-lite"/>
    </source>
</evidence>
<dbReference type="InterPro" id="IPR018456">
    <property type="entry name" value="PTR2_symporter_CS"/>
</dbReference>
<dbReference type="AlphaFoldDB" id="A0AAX6IFS8"/>
<dbReference type="EMBL" id="JANAVB010001995">
    <property type="protein sequence ID" value="KAJ6852079.1"/>
    <property type="molecule type" value="Genomic_DNA"/>
</dbReference>